<dbReference type="Pfam" id="PF24588">
    <property type="entry name" value="DUF7613"/>
    <property type="match status" value="1"/>
</dbReference>
<dbReference type="Pfam" id="PF24587">
    <property type="entry name" value="DUF7612"/>
    <property type="match status" value="1"/>
</dbReference>
<organism evidence="6 7">
    <name type="scientific">Melanomma pulvis-pyrius CBS 109.77</name>
    <dbReference type="NCBI Taxonomy" id="1314802"/>
    <lineage>
        <taxon>Eukaryota</taxon>
        <taxon>Fungi</taxon>
        <taxon>Dikarya</taxon>
        <taxon>Ascomycota</taxon>
        <taxon>Pezizomycotina</taxon>
        <taxon>Dothideomycetes</taxon>
        <taxon>Pleosporomycetidae</taxon>
        <taxon>Pleosporales</taxon>
        <taxon>Melanommataceae</taxon>
        <taxon>Melanomma</taxon>
    </lineage>
</organism>
<evidence type="ECO:0000259" key="5">
    <source>
        <dbReference type="Pfam" id="PF24589"/>
    </source>
</evidence>
<name>A0A6A6WYE3_9PLEO</name>
<protein>
    <submittedName>
        <fullName evidence="6">Uncharacterized protein</fullName>
    </submittedName>
</protein>
<dbReference type="InterPro" id="IPR056033">
    <property type="entry name" value="DUF7614"/>
</dbReference>
<reference evidence="6" key="1">
    <citation type="journal article" date="2020" name="Stud. Mycol.">
        <title>101 Dothideomycetes genomes: a test case for predicting lifestyles and emergence of pathogens.</title>
        <authorList>
            <person name="Haridas S."/>
            <person name="Albert R."/>
            <person name="Binder M."/>
            <person name="Bloem J."/>
            <person name="Labutti K."/>
            <person name="Salamov A."/>
            <person name="Andreopoulos B."/>
            <person name="Baker S."/>
            <person name="Barry K."/>
            <person name="Bills G."/>
            <person name="Bluhm B."/>
            <person name="Cannon C."/>
            <person name="Castanera R."/>
            <person name="Culley D."/>
            <person name="Daum C."/>
            <person name="Ezra D."/>
            <person name="Gonzalez J."/>
            <person name="Henrissat B."/>
            <person name="Kuo A."/>
            <person name="Liang C."/>
            <person name="Lipzen A."/>
            <person name="Lutzoni F."/>
            <person name="Magnuson J."/>
            <person name="Mondo S."/>
            <person name="Nolan M."/>
            <person name="Ohm R."/>
            <person name="Pangilinan J."/>
            <person name="Park H.-J."/>
            <person name="Ramirez L."/>
            <person name="Alfaro M."/>
            <person name="Sun H."/>
            <person name="Tritt A."/>
            <person name="Yoshinaga Y."/>
            <person name="Zwiers L.-H."/>
            <person name="Turgeon B."/>
            <person name="Goodwin S."/>
            <person name="Spatafora J."/>
            <person name="Crous P."/>
            <person name="Grigoriev I."/>
        </authorList>
    </citation>
    <scope>NUCLEOTIDE SEQUENCE</scope>
    <source>
        <strain evidence="6">CBS 109.77</strain>
    </source>
</reference>
<feature type="domain" description="DUF7611" evidence="2">
    <location>
        <begin position="749"/>
        <end position="904"/>
    </location>
</feature>
<evidence type="ECO:0000259" key="4">
    <source>
        <dbReference type="Pfam" id="PF24588"/>
    </source>
</evidence>
<dbReference type="Pfam" id="PF24589">
    <property type="entry name" value="DUF7614"/>
    <property type="match status" value="1"/>
</dbReference>
<gene>
    <name evidence="6" type="ORF">K505DRAFT_378451</name>
</gene>
<keyword evidence="7" id="KW-1185">Reference proteome</keyword>
<evidence type="ECO:0000256" key="1">
    <source>
        <dbReference type="SAM" id="MobiDB-lite"/>
    </source>
</evidence>
<feature type="domain" description="DUF7614" evidence="5">
    <location>
        <begin position="1211"/>
        <end position="1355"/>
    </location>
</feature>
<feature type="compositionally biased region" description="Polar residues" evidence="1">
    <location>
        <begin position="358"/>
        <end position="367"/>
    </location>
</feature>
<dbReference type="Proteomes" id="UP000799757">
    <property type="component" value="Unassembled WGS sequence"/>
</dbReference>
<evidence type="ECO:0000313" key="7">
    <source>
        <dbReference type="Proteomes" id="UP000799757"/>
    </source>
</evidence>
<feature type="region of interest" description="Disordered" evidence="1">
    <location>
        <begin position="160"/>
        <end position="498"/>
    </location>
</feature>
<proteinExistence type="predicted"/>
<feature type="domain" description="DUF7612" evidence="3">
    <location>
        <begin position="907"/>
        <end position="1044"/>
    </location>
</feature>
<dbReference type="EMBL" id="MU002162">
    <property type="protein sequence ID" value="KAF2789102.1"/>
    <property type="molecule type" value="Genomic_DNA"/>
</dbReference>
<evidence type="ECO:0000313" key="6">
    <source>
        <dbReference type="EMBL" id="KAF2789102.1"/>
    </source>
</evidence>
<evidence type="ECO:0000259" key="3">
    <source>
        <dbReference type="Pfam" id="PF24587"/>
    </source>
</evidence>
<accession>A0A6A6WYE3</accession>
<feature type="compositionally biased region" description="Polar residues" evidence="1">
    <location>
        <begin position="189"/>
        <end position="208"/>
    </location>
</feature>
<feature type="region of interest" description="Disordered" evidence="1">
    <location>
        <begin position="34"/>
        <end position="54"/>
    </location>
</feature>
<feature type="compositionally biased region" description="Polar residues" evidence="1">
    <location>
        <begin position="471"/>
        <end position="489"/>
    </location>
</feature>
<dbReference type="InterPro" id="IPR056032">
    <property type="entry name" value="DUF7613"/>
</dbReference>
<dbReference type="InterPro" id="IPR056030">
    <property type="entry name" value="DUF7611"/>
</dbReference>
<dbReference type="Pfam" id="PF24586">
    <property type="entry name" value="DUF7611"/>
    <property type="match status" value="1"/>
</dbReference>
<evidence type="ECO:0000259" key="2">
    <source>
        <dbReference type="Pfam" id="PF24586"/>
    </source>
</evidence>
<dbReference type="InterPro" id="IPR056031">
    <property type="entry name" value="DUF7612"/>
</dbReference>
<dbReference type="OrthoDB" id="4356615at2759"/>
<feature type="region of interest" description="Disordered" evidence="1">
    <location>
        <begin position="98"/>
        <end position="119"/>
    </location>
</feature>
<sequence length="1369" mass="151730">MADAHESSKLFSKRWRAKIFSNDDAPAKELKSKLESKLNLEPKPKPGQEYKPDDELNAFLKPSAQKANAQKEAAIAGFLAGANKPRIDVAKAQRWPGAHDLPASAGGRSPSIAGGLRTGTRKKGLTVSFARTQPDIIGEGGDECAEPSIEVFKRKKSYSLSDVEKLQAQSHQDDSNLGTRSPKFGAMDSVNQQAQSRGIVTRTLTSHGELSPPLQQKLEMGHINTHASQPPPTPHRLGQMGLGERRPKPLQRAPTGFDIHDEGAGRQSMDSTFSNDSENASPAVARKAPHLPPTFEEEDDFKPQPLKRSQTGWSEHGGDSEEPVPMVPAMPRLQQVHANDDDSPLDGKAFLADRFLQSEPSEPNSFSARVMHKMRAEEGKALHEGAQNIADDSKRDSASSANSFQPGAFQAGTPPKPPPRAPYREPLSPASMQRTLDAEDPQRSRARGPSPARRPMPPGTFPLNTDPRPPSSASSQYTVPSAASKTRASPTGPMDAFAFSTTSSKFENAPFSAISVQQTPSVYEKHFPSPAVAQNPQVPPTPQYERGTQAQEQPPPPTHVQLPNSHTASSFNNQAAAVPLSRSDTRSQGEIAFSDFAERVTHMQGIFRLTAELGGSMYNHAPIQWLRVAIWWFLSGRAGMETLIRSRPKNGEQPERLAQPHVDLAKTWWIVTEIIPNHPSVRKYGDQRMENQAKLAKEAGDAVMAEVYEVRDIILYYMKMLLGSMKRHQSMPPTQALIQGQDQSIWIEYPNFAPDAHSVLSGTASKPMLANGAGHPQINPASCIPLGDTKTDFCYFRMFVKASLSTDDPDTDRVPLPVIISILRPREGFKVKLAICSQSDLVNVTVGTNPDAGPTWRDVAWKSKTRGFTLQMRHGFNLNVDLSEQDFRSLWSIVDHTNRVESNLRERSDERFSCQMYLREVSYRDSTNPGAFPPERVKGCKLIAFEKFERSNEGGGRRRLHRGYRVVVVTNANNRTLSCVNHEMGTKQEPMNFEYTTDAADNAPGMILRFREETPEKKPRACKLELVFNDNKDRNQIFGTFTSMNVAEDEDTFAQVPLKGFSIESADPADGFSHSGKDVLKKLQWQEAKVLNTDPVAAGLEAPPTVKSESLRIVCRHGAGVISDRMNLGVGELLVRLPIDGAAELTLLRNPQQDMAVAVDATRTPDKDVPGELAELLRTLTSASTIRKLTFDTFKDLHTFQLAVTGFHVKFDGLAATFSISRRRMVVPIYKQWTANKIRLQIVEQDNIIQLVAFFQDFSHADAMNFQLKSMDTFEKMDKSGKACVRLVDAKFPLPVEERRGEGKMGKEEGKISGWAGMKRKYICLDTIEYPGEHDDIVIAFDSAETRDRFVESLPAAAEMQRKFTVRRK</sequence>
<feature type="region of interest" description="Disordered" evidence="1">
    <location>
        <begin position="530"/>
        <end position="567"/>
    </location>
</feature>
<feature type="compositionally biased region" description="Polar residues" evidence="1">
    <location>
        <begin position="268"/>
        <end position="280"/>
    </location>
</feature>
<feature type="compositionally biased region" description="Polar residues" evidence="1">
    <location>
        <begin position="167"/>
        <end position="179"/>
    </location>
</feature>
<feature type="domain" description="DUF7613" evidence="4">
    <location>
        <begin position="1048"/>
        <end position="1205"/>
    </location>
</feature>
<feature type="compositionally biased region" description="Basic and acidic residues" evidence="1">
    <location>
        <begin position="374"/>
        <end position="383"/>
    </location>
</feature>